<dbReference type="PRINTS" id="PR00504">
    <property type="entry name" value="CHROMODOMAIN"/>
</dbReference>
<organism evidence="4 5">
    <name type="scientific">Patella caerulea</name>
    <name type="common">Rayed Mediterranean limpet</name>
    <dbReference type="NCBI Taxonomy" id="87958"/>
    <lineage>
        <taxon>Eukaryota</taxon>
        <taxon>Metazoa</taxon>
        <taxon>Spiralia</taxon>
        <taxon>Lophotrochozoa</taxon>
        <taxon>Mollusca</taxon>
        <taxon>Gastropoda</taxon>
        <taxon>Patellogastropoda</taxon>
        <taxon>Patelloidea</taxon>
        <taxon>Patellidae</taxon>
        <taxon>Patella</taxon>
    </lineage>
</organism>
<comment type="subcellular location">
    <subcellularLocation>
        <location evidence="1">Nucleus</location>
    </subcellularLocation>
</comment>
<dbReference type="SMART" id="SM00298">
    <property type="entry name" value="CHROMO"/>
    <property type="match status" value="1"/>
</dbReference>
<protein>
    <recommendedName>
        <fullName evidence="3">Chromo domain-containing protein</fullName>
    </recommendedName>
</protein>
<name>A0AAN8J0Z2_PATCE</name>
<dbReference type="GO" id="GO:0005634">
    <property type="term" value="C:nucleus"/>
    <property type="evidence" value="ECO:0007669"/>
    <property type="project" value="UniProtKB-SubCell"/>
</dbReference>
<evidence type="ECO:0000256" key="2">
    <source>
        <dbReference type="ARBA" id="ARBA00023242"/>
    </source>
</evidence>
<dbReference type="InterPro" id="IPR000953">
    <property type="entry name" value="Chromo/chromo_shadow_dom"/>
</dbReference>
<evidence type="ECO:0000313" key="5">
    <source>
        <dbReference type="Proteomes" id="UP001347796"/>
    </source>
</evidence>
<accession>A0AAN8J0Z2</accession>
<dbReference type="Pfam" id="PF00385">
    <property type="entry name" value="Chromo"/>
    <property type="match status" value="1"/>
</dbReference>
<gene>
    <name evidence="4" type="ORF">SNE40_021079</name>
</gene>
<comment type="caution">
    <text evidence="4">The sequence shown here is derived from an EMBL/GenBank/DDBJ whole genome shotgun (WGS) entry which is preliminary data.</text>
</comment>
<evidence type="ECO:0000256" key="1">
    <source>
        <dbReference type="ARBA" id="ARBA00004123"/>
    </source>
</evidence>
<feature type="domain" description="Chromo" evidence="3">
    <location>
        <begin position="32"/>
        <end position="79"/>
    </location>
</feature>
<dbReference type="CDD" id="cd00024">
    <property type="entry name" value="CD_CSD"/>
    <property type="match status" value="1"/>
</dbReference>
<keyword evidence="5" id="KW-1185">Reference proteome</keyword>
<dbReference type="SUPFAM" id="SSF54160">
    <property type="entry name" value="Chromo domain-like"/>
    <property type="match status" value="1"/>
</dbReference>
<dbReference type="InterPro" id="IPR051219">
    <property type="entry name" value="Heterochromatin_chromo-domain"/>
</dbReference>
<dbReference type="PROSITE" id="PS50013">
    <property type="entry name" value="CHROMO_2"/>
    <property type="match status" value="1"/>
</dbReference>
<dbReference type="InterPro" id="IPR017984">
    <property type="entry name" value="Chromo_dom_subgr"/>
</dbReference>
<evidence type="ECO:0000259" key="3">
    <source>
        <dbReference type="PROSITE" id="PS50013"/>
    </source>
</evidence>
<keyword evidence="2" id="KW-0539">Nucleus</keyword>
<reference evidence="4 5" key="1">
    <citation type="submission" date="2024-01" db="EMBL/GenBank/DDBJ databases">
        <title>The genome of the rayed Mediterranean limpet Patella caerulea (Linnaeus, 1758).</title>
        <authorList>
            <person name="Anh-Thu Weber A."/>
            <person name="Halstead-Nussloch G."/>
        </authorList>
    </citation>
    <scope>NUCLEOTIDE SEQUENCE [LARGE SCALE GENOMIC DNA]</scope>
    <source>
        <strain evidence="4">AATW-2023a</strain>
        <tissue evidence="4">Whole specimen</tissue>
    </source>
</reference>
<dbReference type="EMBL" id="JAZGQO010000016">
    <property type="protein sequence ID" value="KAK6168573.1"/>
    <property type="molecule type" value="Genomic_DNA"/>
</dbReference>
<sequence>MNMNKTATNKGVESLVEVETMDMNITATNKEYEVEKVIKRRRRGGKYEFLLRWKDFPPSADSWEKEENLNPYLFNMARH</sequence>
<dbReference type="InterPro" id="IPR016197">
    <property type="entry name" value="Chromo-like_dom_sf"/>
</dbReference>
<dbReference type="InterPro" id="IPR023780">
    <property type="entry name" value="Chromo_domain"/>
</dbReference>
<proteinExistence type="predicted"/>
<evidence type="ECO:0000313" key="4">
    <source>
        <dbReference type="EMBL" id="KAK6168573.1"/>
    </source>
</evidence>
<dbReference type="Gene3D" id="2.40.50.40">
    <property type="match status" value="1"/>
</dbReference>
<dbReference type="AlphaFoldDB" id="A0AAN8J0Z2"/>
<dbReference type="PANTHER" id="PTHR22812">
    <property type="entry name" value="CHROMOBOX PROTEIN"/>
    <property type="match status" value="1"/>
</dbReference>
<dbReference type="Proteomes" id="UP001347796">
    <property type="component" value="Unassembled WGS sequence"/>
</dbReference>